<gene>
    <name evidence="2" type="ORF">JL2886_03377</name>
</gene>
<dbReference type="Pfam" id="PF20056">
    <property type="entry name" value="DUF6455"/>
    <property type="match status" value="1"/>
</dbReference>
<accession>A0A1B0ZVN3</accession>
<protein>
    <recommendedName>
        <fullName evidence="1">DUF6455 domain-containing protein</fullName>
    </recommendedName>
</protein>
<proteinExistence type="predicted"/>
<evidence type="ECO:0000313" key="3">
    <source>
        <dbReference type="Proteomes" id="UP000092565"/>
    </source>
</evidence>
<evidence type="ECO:0000259" key="1">
    <source>
        <dbReference type="Pfam" id="PF20056"/>
    </source>
</evidence>
<name>A0A1B0ZVN3_9RHOB</name>
<dbReference type="EMBL" id="CP015124">
    <property type="protein sequence ID" value="ANP38256.1"/>
    <property type="molecule type" value="Genomic_DNA"/>
</dbReference>
<dbReference type="AlphaFoldDB" id="A0A1B0ZVN3"/>
<dbReference type="InterPro" id="IPR045601">
    <property type="entry name" value="DUF6455"/>
</dbReference>
<dbReference type="Proteomes" id="UP000092565">
    <property type="component" value="Chromosome"/>
</dbReference>
<keyword evidence="3" id="KW-1185">Reference proteome</keyword>
<feature type="domain" description="DUF6455" evidence="1">
    <location>
        <begin position="7"/>
        <end position="91"/>
    </location>
</feature>
<sequence>MDDCGIKDKAKLKTHAALFDEMGQAVGLDLQEEAIAGRLNFDEIAEAVLRCTRCAHPETCQKWLHSPARADEAADTPDYCRNRDLLGYLREPVA</sequence>
<dbReference type="PATRIC" id="fig|60890.4.peg.3291"/>
<reference evidence="2 3" key="1">
    <citation type="submission" date="2016-04" db="EMBL/GenBank/DDBJ databases">
        <authorList>
            <person name="Evans L.H."/>
            <person name="Alamgir A."/>
            <person name="Owens N."/>
            <person name="Weber N.D."/>
            <person name="Virtaneva K."/>
            <person name="Barbian K."/>
            <person name="Babar A."/>
            <person name="Rosenke K."/>
        </authorList>
    </citation>
    <scope>NUCLEOTIDE SEQUENCE [LARGE SCALE GENOMIC DNA]</scope>
    <source>
        <strain evidence="2 3">JL2886</strain>
    </source>
</reference>
<evidence type="ECO:0000313" key="2">
    <source>
        <dbReference type="EMBL" id="ANP38256.1"/>
    </source>
</evidence>
<organism evidence="2 3">
    <name type="scientific">Phaeobacter gallaeciensis</name>
    <dbReference type="NCBI Taxonomy" id="60890"/>
    <lineage>
        <taxon>Bacteria</taxon>
        <taxon>Pseudomonadati</taxon>
        <taxon>Pseudomonadota</taxon>
        <taxon>Alphaproteobacteria</taxon>
        <taxon>Rhodobacterales</taxon>
        <taxon>Roseobacteraceae</taxon>
        <taxon>Phaeobacter</taxon>
    </lineage>
</organism>